<dbReference type="OrthoDB" id="5771483at2"/>
<comment type="caution">
    <text evidence="1">The sequence shown here is derived from an EMBL/GenBank/DDBJ whole genome shotgun (WGS) entry which is preliminary data.</text>
</comment>
<dbReference type="AlphaFoldDB" id="A0A495UNL4"/>
<accession>A0A495UNL4</accession>
<reference evidence="1 2" key="1">
    <citation type="submission" date="2018-10" db="EMBL/GenBank/DDBJ databases">
        <title>Genomic Encyclopedia of Archaeal and Bacterial Type Strains, Phase II (KMG-II): from individual species to whole genera.</title>
        <authorList>
            <person name="Goeker M."/>
        </authorList>
    </citation>
    <scope>NUCLEOTIDE SEQUENCE [LARGE SCALE GENOMIC DNA]</scope>
    <source>
        <strain evidence="1 2">DSM 235</strain>
    </source>
</reference>
<dbReference type="RefSeq" id="WP_120800188.1">
    <property type="nucleotide sequence ID" value="NZ_RBXL01000002.1"/>
</dbReference>
<evidence type="ECO:0000313" key="1">
    <source>
        <dbReference type="EMBL" id="RKT37893.1"/>
    </source>
</evidence>
<organism evidence="1 2">
    <name type="scientific">Thiocapsa rosea</name>
    <dbReference type="NCBI Taxonomy" id="69360"/>
    <lineage>
        <taxon>Bacteria</taxon>
        <taxon>Pseudomonadati</taxon>
        <taxon>Pseudomonadota</taxon>
        <taxon>Gammaproteobacteria</taxon>
        <taxon>Chromatiales</taxon>
        <taxon>Chromatiaceae</taxon>
        <taxon>Thiocapsa</taxon>
    </lineage>
</organism>
<protein>
    <submittedName>
        <fullName evidence="1">Uncharacterized protein</fullName>
    </submittedName>
</protein>
<gene>
    <name evidence="1" type="ORF">BDD21_5404</name>
</gene>
<keyword evidence="2" id="KW-1185">Reference proteome</keyword>
<dbReference type="EMBL" id="RBXL01000002">
    <property type="protein sequence ID" value="RKT37893.1"/>
    <property type="molecule type" value="Genomic_DNA"/>
</dbReference>
<evidence type="ECO:0000313" key="2">
    <source>
        <dbReference type="Proteomes" id="UP000274556"/>
    </source>
</evidence>
<name>A0A495UNL4_9GAMM</name>
<dbReference type="Proteomes" id="UP000274556">
    <property type="component" value="Unassembled WGS sequence"/>
</dbReference>
<proteinExistence type="predicted"/>
<sequence length="102" mass="10982">MPPHEIGWFGAGYAVAKGGTAPDDYYPPLNDMEAQREWLGGFGAGWVECTDGDLDVLLATLFGDGSAGESIDDALARTLEGRADLLRQLRTHGEGRAHRTLH</sequence>